<dbReference type="GO" id="GO:0008236">
    <property type="term" value="F:serine-type peptidase activity"/>
    <property type="evidence" value="ECO:0007669"/>
    <property type="project" value="InterPro"/>
</dbReference>
<feature type="domain" description="PDZ" evidence="1">
    <location>
        <begin position="110"/>
        <end position="156"/>
    </location>
</feature>
<dbReference type="PROSITE" id="PS51257">
    <property type="entry name" value="PROKAR_LIPOPROTEIN"/>
    <property type="match status" value="1"/>
</dbReference>
<dbReference type="PANTHER" id="PTHR32060">
    <property type="entry name" value="TAIL-SPECIFIC PROTEASE"/>
    <property type="match status" value="1"/>
</dbReference>
<dbReference type="InterPro" id="IPR029045">
    <property type="entry name" value="ClpP/crotonase-like_dom_sf"/>
</dbReference>
<comment type="caution">
    <text evidence="2">The sequence shown here is derived from an EMBL/GenBank/DDBJ whole genome shotgun (WGS) entry which is preliminary data.</text>
</comment>
<dbReference type="RefSeq" id="WP_168870898.1">
    <property type="nucleotide sequence ID" value="NZ_JABAIA010000001.1"/>
</dbReference>
<name>A0A847RVS2_9BACT</name>
<dbReference type="Pfam" id="PF03572">
    <property type="entry name" value="Peptidase_S41"/>
    <property type="match status" value="1"/>
</dbReference>
<dbReference type="SUPFAM" id="SSF52096">
    <property type="entry name" value="ClpP/crotonase"/>
    <property type="match status" value="1"/>
</dbReference>
<dbReference type="Gene3D" id="3.30.750.170">
    <property type="match status" value="1"/>
</dbReference>
<organism evidence="2 3">
    <name type="scientific">Chitinophaga varians</name>
    <dbReference type="NCBI Taxonomy" id="2202339"/>
    <lineage>
        <taxon>Bacteria</taxon>
        <taxon>Pseudomonadati</taxon>
        <taxon>Bacteroidota</taxon>
        <taxon>Chitinophagia</taxon>
        <taxon>Chitinophagales</taxon>
        <taxon>Chitinophagaceae</taxon>
        <taxon>Chitinophaga</taxon>
    </lineage>
</organism>
<dbReference type="InterPro" id="IPR036034">
    <property type="entry name" value="PDZ_sf"/>
</dbReference>
<dbReference type="SUPFAM" id="SSF50156">
    <property type="entry name" value="PDZ domain-like"/>
    <property type="match status" value="1"/>
</dbReference>
<dbReference type="SMART" id="SM00245">
    <property type="entry name" value="TSPc"/>
    <property type="match status" value="1"/>
</dbReference>
<sequence length="473" mass="52427">MQPNRRCWLTAGFLFIALLSACKKKDQAGPQRPQANINDSIFSVFKDIYLWTDVIPDSATFKPESYASVQSMFSSLITMKKNNTNGQPLDRYSFIDDGTTSRALQGDILGDMGFEVGYQTDNTLYVIYVYPGSPADKAGIQRGWQLLSVNGNSSFQVGPATNNMLNAAFASKSATWVFRKPDNNTQTSTLAPAAYKLNPILYANTYNFNGTKVGYFVFNNFVALNDVKPTFDSLFNAWAQAGVTRVVADLRYNGGGLLETAEYLANNLAPASANNNVMYTQSFNNNVNTNNYSYIFRNMKAVPYNPNTYWTEIFRQESTTYRSTSFQKQGSLALTNLSFLVTNGTVSASELLYNVLKPSMNPHLIGGTTYGKPVGFINITFGQYDMYAVCFQTFNSAGEGNYFSGISPTINVTDDYTTNWGNLNDPLLRTALTDMGIPASQLGRMAATELNTNRIGVLRPNNRFQGMIQTLRN</sequence>
<dbReference type="Proteomes" id="UP000570474">
    <property type="component" value="Unassembled WGS sequence"/>
</dbReference>
<dbReference type="InterPro" id="IPR041613">
    <property type="entry name" value="Pept_S41_N"/>
</dbReference>
<dbReference type="AlphaFoldDB" id="A0A847RVS2"/>
<dbReference type="GO" id="GO:0030288">
    <property type="term" value="C:outer membrane-bounded periplasmic space"/>
    <property type="evidence" value="ECO:0007669"/>
    <property type="project" value="TreeGrafter"/>
</dbReference>
<dbReference type="GO" id="GO:0007165">
    <property type="term" value="P:signal transduction"/>
    <property type="evidence" value="ECO:0007669"/>
    <property type="project" value="TreeGrafter"/>
</dbReference>
<evidence type="ECO:0000313" key="3">
    <source>
        <dbReference type="Proteomes" id="UP000570474"/>
    </source>
</evidence>
<dbReference type="InterPro" id="IPR001478">
    <property type="entry name" value="PDZ"/>
</dbReference>
<dbReference type="PROSITE" id="PS50106">
    <property type="entry name" value="PDZ"/>
    <property type="match status" value="1"/>
</dbReference>
<dbReference type="Gene3D" id="3.90.226.10">
    <property type="entry name" value="2-enoyl-CoA Hydratase, Chain A, domain 1"/>
    <property type="match status" value="1"/>
</dbReference>
<accession>A0A847RVS2</accession>
<evidence type="ECO:0000313" key="2">
    <source>
        <dbReference type="EMBL" id="NLR64978.1"/>
    </source>
</evidence>
<dbReference type="Pfam" id="PF18294">
    <property type="entry name" value="Pept_S41_N"/>
    <property type="match status" value="1"/>
</dbReference>
<dbReference type="GO" id="GO:0004175">
    <property type="term" value="F:endopeptidase activity"/>
    <property type="evidence" value="ECO:0007669"/>
    <property type="project" value="TreeGrafter"/>
</dbReference>
<dbReference type="Gene3D" id="2.30.42.10">
    <property type="match status" value="1"/>
</dbReference>
<reference evidence="2 3" key="1">
    <citation type="submission" date="2020-04" db="EMBL/GenBank/DDBJ databases">
        <authorList>
            <person name="Yin C."/>
        </authorList>
    </citation>
    <scope>NUCLEOTIDE SEQUENCE [LARGE SCALE GENOMIC DNA]</scope>
    <source>
        <strain evidence="2 3">Ae27</strain>
    </source>
</reference>
<dbReference type="GO" id="GO:0006508">
    <property type="term" value="P:proteolysis"/>
    <property type="evidence" value="ECO:0007669"/>
    <property type="project" value="InterPro"/>
</dbReference>
<proteinExistence type="predicted"/>
<dbReference type="EMBL" id="JABAIA010000001">
    <property type="protein sequence ID" value="NLR64978.1"/>
    <property type="molecule type" value="Genomic_DNA"/>
</dbReference>
<gene>
    <name evidence="2" type="ORF">HGH92_11745</name>
</gene>
<dbReference type="PANTHER" id="PTHR32060:SF30">
    <property type="entry name" value="CARBOXY-TERMINAL PROCESSING PROTEASE CTPA"/>
    <property type="match status" value="1"/>
</dbReference>
<dbReference type="InterPro" id="IPR005151">
    <property type="entry name" value="Tail-specific_protease"/>
</dbReference>
<keyword evidence="3" id="KW-1185">Reference proteome</keyword>
<protein>
    <submittedName>
        <fullName evidence="2">PDZ domain-containing protein</fullName>
    </submittedName>
</protein>
<evidence type="ECO:0000259" key="1">
    <source>
        <dbReference type="PROSITE" id="PS50106"/>
    </source>
</evidence>
<dbReference type="Pfam" id="PF17820">
    <property type="entry name" value="PDZ_6"/>
    <property type="match status" value="1"/>
</dbReference>
<dbReference type="InterPro" id="IPR041489">
    <property type="entry name" value="PDZ_6"/>
</dbReference>